<dbReference type="CDD" id="cd03431">
    <property type="entry name" value="NUDIX_DNA_Glycosylase_C-MutY"/>
    <property type="match status" value="1"/>
</dbReference>
<dbReference type="GO" id="GO:0051539">
    <property type="term" value="F:4 iron, 4 sulfur cluster binding"/>
    <property type="evidence" value="ECO:0007669"/>
    <property type="project" value="UniProtKB-UniRule"/>
</dbReference>
<comment type="catalytic activity">
    <reaction evidence="1 14">
        <text>Hydrolyzes free adenine bases from 7,8-dihydro-8-oxoguanine:adenine mismatched double-stranded DNA, leaving an apurinic site.</text>
        <dbReference type="EC" id="3.2.2.31"/>
    </reaction>
</comment>
<dbReference type="InterPro" id="IPR004036">
    <property type="entry name" value="Endonuclease-III-like_CS2"/>
</dbReference>
<dbReference type="InterPro" id="IPR029119">
    <property type="entry name" value="MutY_C"/>
</dbReference>
<dbReference type="Gene3D" id="1.10.340.30">
    <property type="entry name" value="Hypothetical protein, domain 2"/>
    <property type="match status" value="1"/>
</dbReference>
<evidence type="ECO:0000256" key="5">
    <source>
        <dbReference type="ARBA" id="ARBA00022023"/>
    </source>
</evidence>
<dbReference type="Pfam" id="PF00633">
    <property type="entry name" value="HHH"/>
    <property type="match status" value="1"/>
</dbReference>
<evidence type="ECO:0000256" key="1">
    <source>
        <dbReference type="ARBA" id="ARBA00000843"/>
    </source>
</evidence>
<protein>
    <recommendedName>
        <fullName evidence="5 14">Adenine DNA glycosylase</fullName>
        <ecNumber evidence="4 14">3.2.2.31</ecNumber>
    </recommendedName>
</protein>
<keyword evidence="10 14" id="KW-0408">Iron</keyword>
<dbReference type="EMBL" id="VUMT01000007">
    <property type="protein sequence ID" value="MSS63459.1"/>
    <property type="molecule type" value="Genomic_DNA"/>
</dbReference>
<organism evidence="16 17">
    <name type="scientific">Velocimicrobium porci</name>
    <dbReference type="NCBI Taxonomy" id="2606634"/>
    <lineage>
        <taxon>Bacteria</taxon>
        <taxon>Bacillati</taxon>
        <taxon>Bacillota</taxon>
        <taxon>Clostridia</taxon>
        <taxon>Lachnospirales</taxon>
        <taxon>Lachnospiraceae</taxon>
        <taxon>Velocimicrobium</taxon>
    </lineage>
</organism>
<evidence type="ECO:0000256" key="7">
    <source>
        <dbReference type="ARBA" id="ARBA00022723"/>
    </source>
</evidence>
<keyword evidence="7" id="KW-0479">Metal-binding</keyword>
<keyword evidence="6" id="KW-0004">4Fe-4S</keyword>
<dbReference type="SUPFAM" id="SSF55811">
    <property type="entry name" value="Nudix"/>
    <property type="match status" value="1"/>
</dbReference>
<dbReference type="Gene3D" id="1.10.1670.10">
    <property type="entry name" value="Helix-hairpin-Helix base-excision DNA repair enzymes (C-terminal)"/>
    <property type="match status" value="1"/>
</dbReference>
<dbReference type="GO" id="GO:0000701">
    <property type="term" value="F:purine-specific mismatch base pair DNA N-glycosylase activity"/>
    <property type="evidence" value="ECO:0007669"/>
    <property type="project" value="UniProtKB-EC"/>
</dbReference>
<sequence>MKMKYDYSIIVDEILLWFEKEKRDLPWRRNPLPYYVWISEIMLQQTRVEAVKEYFKRFLAELPTIESLATVEDDKLMKLWEGLGYYNRARNLKKAAVQIMEQYNGELPKDYKELISLPGIGSYTAGAIASQAYGIAEPAVDGNVLRVTKRLAGSYDDITKASVKKELEEELKKIMPQNETGSTYNKAGAFNQALMELGAIVCIPNGKPLCEKCPLQKKCIAYEKNIIMELPVKPSKKARKIEKKTVFVFEWNGRYGIHKRAKKGLLANLWEFPNVEEMYSISKVERFLEKQGILEYEMELLGEAKHTFSHVEWHMLGYKIKIKEIKKEQAIFMEDLVWVTEKELFENYALPTAFGAFKQKI</sequence>
<keyword evidence="13 14" id="KW-0326">Glycosidase</keyword>
<dbReference type="InterPro" id="IPR005760">
    <property type="entry name" value="A/G_AdeGlyc_MutY"/>
</dbReference>
<evidence type="ECO:0000256" key="12">
    <source>
        <dbReference type="ARBA" id="ARBA00023204"/>
    </source>
</evidence>
<dbReference type="InterPro" id="IPR003265">
    <property type="entry name" value="HhH-GPD_domain"/>
</dbReference>
<reference evidence="16 17" key="1">
    <citation type="submission" date="2019-08" db="EMBL/GenBank/DDBJ databases">
        <title>In-depth cultivation of the pig gut microbiome towards novel bacterial diversity and tailored functional studies.</title>
        <authorList>
            <person name="Wylensek D."/>
            <person name="Hitch T.C.A."/>
            <person name="Clavel T."/>
        </authorList>
    </citation>
    <scope>NUCLEOTIDE SEQUENCE [LARGE SCALE GENOMIC DNA]</scope>
    <source>
        <strain evidence="16 17">WCA-693-APC-MOT-I</strain>
    </source>
</reference>
<accession>A0A6L5XXX6</accession>
<evidence type="ECO:0000256" key="10">
    <source>
        <dbReference type="ARBA" id="ARBA00023004"/>
    </source>
</evidence>
<dbReference type="InterPro" id="IPR011257">
    <property type="entry name" value="DNA_glycosylase"/>
</dbReference>
<evidence type="ECO:0000256" key="4">
    <source>
        <dbReference type="ARBA" id="ARBA00012045"/>
    </source>
</evidence>
<dbReference type="GO" id="GO:0035485">
    <property type="term" value="F:adenine/guanine mispair binding"/>
    <property type="evidence" value="ECO:0007669"/>
    <property type="project" value="TreeGrafter"/>
</dbReference>
<dbReference type="GO" id="GO:0046872">
    <property type="term" value="F:metal ion binding"/>
    <property type="evidence" value="ECO:0007669"/>
    <property type="project" value="UniProtKB-UniRule"/>
</dbReference>
<evidence type="ECO:0000313" key="17">
    <source>
        <dbReference type="Proteomes" id="UP000482209"/>
    </source>
</evidence>
<comment type="caution">
    <text evidence="16">The sequence shown here is derived from an EMBL/GenBank/DDBJ whole genome shotgun (WGS) entry which is preliminary data.</text>
</comment>
<dbReference type="GO" id="GO:0034039">
    <property type="term" value="F:8-oxo-7,8-dihydroguanine DNA N-glycosylase activity"/>
    <property type="evidence" value="ECO:0007669"/>
    <property type="project" value="TreeGrafter"/>
</dbReference>
<comment type="similarity">
    <text evidence="3 14">Belongs to the Nth/MutY family.</text>
</comment>
<evidence type="ECO:0000256" key="11">
    <source>
        <dbReference type="ARBA" id="ARBA00023014"/>
    </source>
</evidence>
<evidence type="ECO:0000256" key="9">
    <source>
        <dbReference type="ARBA" id="ARBA00022801"/>
    </source>
</evidence>
<comment type="cofactor">
    <cofactor evidence="14">
        <name>[4Fe-4S] cluster</name>
        <dbReference type="ChEBI" id="CHEBI:49883"/>
    </cofactor>
    <text evidence="14">Binds 1 [4Fe-4S] cluster.</text>
</comment>
<dbReference type="CDD" id="cd00056">
    <property type="entry name" value="ENDO3c"/>
    <property type="match status" value="1"/>
</dbReference>
<dbReference type="PANTHER" id="PTHR42944:SF1">
    <property type="entry name" value="ADENINE DNA GLYCOSYLASE"/>
    <property type="match status" value="1"/>
</dbReference>
<dbReference type="PROSITE" id="PS01155">
    <property type="entry name" value="ENDONUCLEASE_III_2"/>
    <property type="match status" value="1"/>
</dbReference>
<dbReference type="NCBIfam" id="TIGR01084">
    <property type="entry name" value="mutY"/>
    <property type="match status" value="1"/>
</dbReference>
<evidence type="ECO:0000256" key="3">
    <source>
        <dbReference type="ARBA" id="ARBA00008343"/>
    </source>
</evidence>
<dbReference type="InterPro" id="IPR023170">
    <property type="entry name" value="HhH_base_excis_C"/>
</dbReference>
<dbReference type="SUPFAM" id="SSF48150">
    <property type="entry name" value="DNA-glycosylase"/>
    <property type="match status" value="1"/>
</dbReference>
<evidence type="ECO:0000313" key="16">
    <source>
        <dbReference type="EMBL" id="MSS63459.1"/>
    </source>
</evidence>
<dbReference type="FunFam" id="1.10.340.30:FF:000002">
    <property type="entry name" value="Adenine DNA glycosylase"/>
    <property type="match status" value="1"/>
</dbReference>
<evidence type="ECO:0000256" key="14">
    <source>
        <dbReference type="RuleBase" id="RU365096"/>
    </source>
</evidence>
<evidence type="ECO:0000256" key="13">
    <source>
        <dbReference type="ARBA" id="ARBA00023295"/>
    </source>
</evidence>
<keyword evidence="9" id="KW-0378">Hydrolase</keyword>
<dbReference type="Pfam" id="PF14815">
    <property type="entry name" value="NUDIX_4"/>
    <property type="match status" value="1"/>
</dbReference>
<dbReference type="InterPro" id="IPR044298">
    <property type="entry name" value="MIG/MutY"/>
</dbReference>
<dbReference type="GO" id="GO:0006298">
    <property type="term" value="P:mismatch repair"/>
    <property type="evidence" value="ECO:0007669"/>
    <property type="project" value="TreeGrafter"/>
</dbReference>
<evidence type="ECO:0000256" key="8">
    <source>
        <dbReference type="ARBA" id="ARBA00022763"/>
    </source>
</evidence>
<evidence type="ECO:0000256" key="6">
    <source>
        <dbReference type="ARBA" id="ARBA00022485"/>
    </source>
</evidence>
<name>A0A6L5XXX6_9FIRM</name>
<feature type="domain" description="HhH-GPD" evidence="15">
    <location>
        <begin position="42"/>
        <end position="200"/>
    </location>
</feature>
<dbReference type="GO" id="GO:0032357">
    <property type="term" value="F:oxidized purine DNA binding"/>
    <property type="evidence" value="ECO:0007669"/>
    <property type="project" value="TreeGrafter"/>
</dbReference>
<evidence type="ECO:0000256" key="2">
    <source>
        <dbReference type="ARBA" id="ARBA00002933"/>
    </source>
</evidence>
<comment type="function">
    <text evidence="2">Adenine glycosylase active on G-A mispairs. MutY also corrects error-prone DNA synthesis past GO lesions which are due to the oxidatively damaged form of guanine: 7,8-dihydro-8-oxoguanine (8-oxo-dGTP).</text>
</comment>
<dbReference type="EC" id="3.2.2.31" evidence="4 14"/>
<dbReference type="Proteomes" id="UP000482209">
    <property type="component" value="Unassembled WGS sequence"/>
</dbReference>
<dbReference type="GO" id="GO:0006284">
    <property type="term" value="P:base-excision repair"/>
    <property type="evidence" value="ECO:0007669"/>
    <property type="project" value="UniProtKB-UniRule"/>
</dbReference>
<dbReference type="Pfam" id="PF00730">
    <property type="entry name" value="HhH-GPD"/>
    <property type="match status" value="1"/>
</dbReference>
<dbReference type="InterPro" id="IPR000445">
    <property type="entry name" value="HhH_motif"/>
</dbReference>
<keyword evidence="8 14" id="KW-0227">DNA damage</keyword>
<keyword evidence="17" id="KW-1185">Reference proteome</keyword>
<keyword evidence="12" id="KW-0234">DNA repair</keyword>
<dbReference type="InterPro" id="IPR015797">
    <property type="entry name" value="NUDIX_hydrolase-like_dom_sf"/>
</dbReference>
<dbReference type="SMART" id="SM00478">
    <property type="entry name" value="ENDO3c"/>
    <property type="match status" value="1"/>
</dbReference>
<keyword evidence="11" id="KW-0411">Iron-sulfur</keyword>
<gene>
    <name evidence="16" type="primary">mutY</name>
    <name evidence="16" type="ORF">FYJ58_06150</name>
</gene>
<dbReference type="Gene3D" id="3.90.79.10">
    <property type="entry name" value="Nucleoside Triphosphate Pyrophosphohydrolase"/>
    <property type="match status" value="1"/>
</dbReference>
<dbReference type="AlphaFoldDB" id="A0A6L5XXX6"/>
<proteinExistence type="inferred from homology"/>
<dbReference type="PANTHER" id="PTHR42944">
    <property type="entry name" value="ADENINE DNA GLYCOSYLASE"/>
    <property type="match status" value="1"/>
</dbReference>
<evidence type="ECO:0000259" key="15">
    <source>
        <dbReference type="SMART" id="SM00478"/>
    </source>
</evidence>